<keyword evidence="4" id="KW-1015">Disulfide bond</keyword>
<dbReference type="InterPro" id="IPR001314">
    <property type="entry name" value="Peptidase_S1A"/>
</dbReference>
<dbReference type="EMBL" id="BGZK01000674">
    <property type="protein sequence ID" value="GBP55649.1"/>
    <property type="molecule type" value="Genomic_DNA"/>
</dbReference>
<evidence type="ECO:0000313" key="7">
    <source>
        <dbReference type="Proteomes" id="UP000299102"/>
    </source>
</evidence>
<dbReference type="STRING" id="151549.A0A4C1WZY5"/>
<protein>
    <submittedName>
        <fullName evidence="6">Transmembrane protease serine 3</fullName>
    </submittedName>
</protein>
<evidence type="ECO:0000256" key="3">
    <source>
        <dbReference type="ARBA" id="ARBA00022825"/>
    </source>
</evidence>
<reference evidence="6 7" key="1">
    <citation type="journal article" date="2019" name="Commun. Biol.">
        <title>The bagworm genome reveals a unique fibroin gene that provides high tensile strength.</title>
        <authorList>
            <person name="Kono N."/>
            <person name="Nakamura H."/>
            <person name="Ohtoshi R."/>
            <person name="Tomita M."/>
            <person name="Numata K."/>
            <person name="Arakawa K."/>
        </authorList>
    </citation>
    <scope>NUCLEOTIDE SEQUENCE [LARGE SCALE GENOMIC DNA]</scope>
</reference>
<sequence>MDNELHIPTYQDIGVRPSSRGVSDTECGTSRSGRIVGGEVSYSGELPWTASVWRQKAHQCGATVLTKQWLMSAGHCVCSAFNEIYKAQQLSVVAGAVNILNPESQELVSKILPHPDYRCNKRTNDVALLRTVGELTWSSSLKPACLPMATSDDFSGNVATVAGWGFTDEDRGTGTRPNILHKTEVMVVANDECNRWYQSQGSKIKIISTQMCAGYEDGGRDSCWADSGGPLMVKNTKGHSMVIGVVSTGSGCAKARKPGIYTRVSRYVEWISESINSDETRNAKNGLDWYPRR</sequence>
<keyword evidence="1 6" id="KW-0645">Protease</keyword>
<keyword evidence="3" id="KW-0720">Serine protease</keyword>
<name>A0A4C1WZY5_EUMVA</name>
<proteinExistence type="predicted"/>
<comment type="caution">
    <text evidence="6">The sequence shown here is derived from an EMBL/GenBank/DDBJ whole genome shotgun (WGS) entry which is preliminary data.</text>
</comment>
<dbReference type="PANTHER" id="PTHR24252">
    <property type="entry name" value="ACROSIN-RELATED"/>
    <property type="match status" value="1"/>
</dbReference>
<dbReference type="SUPFAM" id="SSF50494">
    <property type="entry name" value="Trypsin-like serine proteases"/>
    <property type="match status" value="1"/>
</dbReference>
<dbReference type="PRINTS" id="PR00722">
    <property type="entry name" value="CHYMOTRYPSIN"/>
</dbReference>
<dbReference type="PROSITE" id="PS50240">
    <property type="entry name" value="TRYPSIN_DOM"/>
    <property type="match status" value="1"/>
</dbReference>
<evidence type="ECO:0000313" key="6">
    <source>
        <dbReference type="EMBL" id="GBP55649.1"/>
    </source>
</evidence>
<keyword evidence="2" id="KW-0378">Hydrolase</keyword>
<evidence type="ECO:0000256" key="4">
    <source>
        <dbReference type="ARBA" id="ARBA00023157"/>
    </source>
</evidence>
<evidence type="ECO:0000256" key="1">
    <source>
        <dbReference type="ARBA" id="ARBA00022670"/>
    </source>
</evidence>
<dbReference type="Gene3D" id="2.40.10.10">
    <property type="entry name" value="Trypsin-like serine proteases"/>
    <property type="match status" value="1"/>
</dbReference>
<dbReference type="PROSITE" id="PS00134">
    <property type="entry name" value="TRYPSIN_HIS"/>
    <property type="match status" value="1"/>
</dbReference>
<organism evidence="6 7">
    <name type="scientific">Eumeta variegata</name>
    <name type="common">Bagworm moth</name>
    <name type="synonym">Eumeta japonica</name>
    <dbReference type="NCBI Taxonomy" id="151549"/>
    <lineage>
        <taxon>Eukaryota</taxon>
        <taxon>Metazoa</taxon>
        <taxon>Ecdysozoa</taxon>
        <taxon>Arthropoda</taxon>
        <taxon>Hexapoda</taxon>
        <taxon>Insecta</taxon>
        <taxon>Pterygota</taxon>
        <taxon>Neoptera</taxon>
        <taxon>Endopterygota</taxon>
        <taxon>Lepidoptera</taxon>
        <taxon>Glossata</taxon>
        <taxon>Ditrysia</taxon>
        <taxon>Tineoidea</taxon>
        <taxon>Psychidae</taxon>
        <taxon>Oiketicinae</taxon>
        <taxon>Eumeta</taxon>
    </lineage>
</organism>
<dbReference type="InterPro" id="IPR009003">
    <property type="entry name" value="Peptidase_S1_PA"/>
</dbReference>
<feature type="domain" description="Peptidase S1" evidence="5">
    <location>
        <begin position="35"/>
        <end position="276"/>
    </location>
</feature>
<dbReference type="InterPro" id="IPR018114">
    <property type="entry name" value="TRYPSIN_HIS"/>
</dbReference>
<evidence type="ECO:0000259" key="5">
    <source>
        <dbReference type="PROSITE" id="PS50240"/>
    </source>
</evidence>
<dbReference type="OrthoDB" id="9448935at2759"/>
<dbReference type="GO" id="GO:0004252">
    <property type="term" value="F:serine-type endopeptidase activity"/>
    <property type="evidence" value="ECO:0007669"/>
    <property type="project" value="InterPro"/>
</dbReference>
<dbReference type="Pfam" id="PF00089">
    <property type="entry name" value="Trypsin"/>
    <property type="match status" value="1"/>
</dbReference>
<dbReference type="InterPro" id="IPR001254">
    <property type="entry name" value="Trypsin_dom"/>
</dbReference>
<keyword evidence="6" id="KW-0472">Membrane</keyword>
<dbReference type="PANTHER" id="PTHR24252:SF7">
    <property type="entry name" value="HYALIN"/>
    <property type="match status" value="1"/>
</dbReference>
<dbReference type="CDD" id="cd00190">
    <property type="entry name" value="Tryp_SPc"/>
    <property type="match status" value="1"/>
</dbReference>
<keyword evidence="6" id="KW-0812">Transmembrane</keyword>
<gene>
    <name evidence="6" type="primary">TMPRSS3</name>
    <name evidence="6" type="ORF">EVAR_97857_1</name>
</gene>
<dbReference type="Proteomes" id="UP000299102">
    <property type="component" value="Unassembled WGS sequence"/>
</dbReference>
<dbReference type="GO" id="GO:0006508">
    <property type="term" value="P:proteolysis"/>
    <property type="evidence" value="ECO:0007669"/>
    <property type="project" value="UniProtKB-KW"/>
</dbReference>
<evidence type="ECO:0000256" key="2">
    <source>
        <dbReference type="ARBA" id="ARBA00022801"/>
    </source>
</evidence>
<accession>A0A4C1WZY5</accession>
<dbReference type="SMART" id="SM00020">
    <property type="entry name" value="Tryp_SPc"/>
    <property type="match status" value="1"/>
</dbReference>
<dbReference type="InterPro" id="IPR043504">
    <property type="entry name" value="Peptidase_S1_PA_chymotrypsin"/>
</dbReference>
<dbReference type="AlphaFoldDB" id="A0A4C1WZY5"/>
<keyword evidence="7" id="KW-1185">Reference proteome</keyword>
<dbReference type="FunFam" id="2.40.10.10:FF:000003">
    <property type="entry name" value="Transmembrane serine protease 3"/>
    <property type="match status" value="1"/>
</dbReference>